<reference evidence="2 3" key="1">
    <citation type="journal article" date="2023" name="Plants (Basel)">
        <title>Bridging the Gap: Combining Genomics and Transcriptomics Approaches to Understand Stylosanthes scabra, an Orphan Legume from the Brazilian Caatinga.</title>
        <authorList>
            <person name="Ferreira-Neto J.R.C."/>
            <person name="da Silva M.D."/>
            <person name="Binneck E."/>
            <person name="de Melo N.F."/>
            <person name="da Silva R.H."/>
            <person name="de Melo A.L.T.M."/>
            <person name="Pandolfi V."/>
            <person name="Bustamante F.O."/>
            <person name="Brasileiro-Vidal A.C."/>
            <person name="Benko-Iseppon A.M."/>
        </authorList>
    </citation>
    <scope>NUCLEOTIDE SEQUENCE [LARGE SCALE GENOMIC DNA]</scope>
    <source>
        <tissue evidence="2">Leaves</tissue>
    </source>
</reference>
<name>A0ABU6Y1W7_9FABA</name>
<feature type="non-terminal residue" evidence="2">
    <location>
        <position position="1"/>
    </location>
</feature>
<sequence>AYNILNNMSIRFRGRGNLTLSIGHDVLKVGMLHRARQARRRAELERLASDNNHFDWSNSDSDSDTRTTSSDTGTFTMGERLTLKQIGDEFHGNSDARLDHGYERIGSCYS</sequence>
<evidence type="ECO:0000256" key="1">
    <source>
        <dbReference type="SAM" id="MobiDB-lite"/>
    </source>
</evidence>
<evidence type="ECO:0000313" key="3">
    <source>
        <dbReference type="Proteomes" id="UP001341840"/>
    </source>
</evidence>
<proteinExistence type="predicted"/>
<feature type="region of interest" description="Disordered" evidence="1">
    <location>
        <begin position="52"/>
        <end position="76"/>
    </location>
</feature>
<accession>A0ABU6Y1W7</accession>
<keyword evidence="3" id="KW-1185">Reference proteome</keyword>
<dbReference type="EMBL" id="JASCZI010216708">
    <property type="protein sequence ID" value="MED6202763.1"/>
    <property type="molecule type" value="Genomic_DNA"/>
</dbReference>
<comment type="caution">
    <text evidence="2">The sequence shown here is derived from an EMBL/GenBank/DDBJ whole genome shotgun (WGS) entry which is preliminary data.</text>
</comment>
<protein>
    <submittedName>
        <fullName evidence="2">Uncharacterized protein</fullName>
    </submittedName>
</protein>
<dbReference type="Proteomes" id="UP001341840">
    <property type="component" value="Unassembled WGS sequence"/>
</dbReference>
<evidence type="ECO:0000313" key="2">
    <source>
        <dbReference type="EMBL" id="MED6202763.1"/>
    </source>
</evidence>
<gene>
    <name evidence="2" type="ORF">PIB30_108851</name>
</gene>
<organism evidence="2 3">
    <name type="scientific">Stylosanthes scabra</name>
    <dbReference type="NCBI Taxonomy" id="79078"/>
    <lineage>
        <taxon>Eukaryota</taxon>
        <taxon>Viridiplantae</taxon>
        <taxon>Streptophyta</taxon>
        <taxon>Embryophyta</taxon>
        <taxon>Tracheophyta</taxon>
        <taxon>Spermatophyta</taxon>
        <taxon>Magnoliopsida</taxon>
        <taxon>eudicotyledons</taxon>
        <taxon>Gunneridae</taxon>
        <taxon>Pentapetalae</taxon>
        <taxon>rosids</taxon>
        <taxon>fabids</taxon>
        <taxon>Fabales</taxon>
        <taxon>Fabaceae</taxon>
        <taxon>Papilionoideae</taxon>
        <taxon>50 kb inversion clade</taxon>
        <taxon>dalbergioids sensu lato</taxon>
        <taxon>Dalbergieae</taxon>
        <taxon>Pterocarpus clade</taxon>
        <taxon>Stylosanthes</taxon>
    </lineage>
</organism>